<evidence type="ECO:0000313" key="1">
    <source>
        <dbReference type="EMBL" id="KAK3015736.1"/>
    </source>
</evidence>
<sequence>VEYVIESCDTSLASDGCFDTRKVSLSLPTGGDVIYGVAHQHTGGIGSALYGEVQYAPFSLDILLAVVYIEDGRVICSSIPIYGEGEEAGNEAGLIVGMSTCYPRPGSVKITDGEMLVLESNYSSSQMHTGVMGLFYILVAESSPKLDPFLHAPVNVKYFSILRLSSTFSMMGSCSILC</sequence>
<dbReference type="Proteomes" id="UP001188597">
    <property type="component" value="Unassembled WGS sequence"/>
</dbReference>
<name>A0AA89AY63_9ASTE</name>
<dbReference type="EMBL" id="JAVXUP010001121">
    <property type="protein sequence ID" value="KAK3015736.1"/>
    <property type="molecule type" value="Genomic_DNA"/>
</dbReference>
<feature type="non-terminal residue" evidence="1">
    <location>
        <position position="1"/>
    </location>
</feature>
<accession>A0AA89AY63</accession>
<dbReference type="Pfam" id="PF07712">
    <property type="entry name" value="SURNod19"/>
    <property type="match status" value="2"/>
</dbReference>
<dbReference type="InterPro" id="IPR011692">
    <property type="entry name" value="Stress_up-reg_Nod19"/>
</dbReference>
<dbReference type="PANTHER" id="PTHR33390">
    <property type="entry name" value="STRESS UP-REGULATED NOD 19 PROTEIN"/>
    <property type="match status" value="1"/>
</dbReference>
<dbReference type="AlphaFoldDB" id="A0AA89AY63"/>
<dbReference type="PANTHER" id="PTHR33390:SF1">
    <property type="entry name" value="STRESS UP-REGULATED NOD 19 PROTEIN"/>
    <property type="match status" value="1"/>
</dbReference>
<protein>
    <submittedName>
        <fullName evidence="1">Uncharacterized protein</fullName>
    </submittedName>
</protein>
<gene>
    <name evidence="1" type="ORF">RJ639_007863</name>
</gene>
<proteinExistence type="predicted"/>
<reference evidence="1" key="1">
    <citation type="submission" date="2022-12" db="EMBL/GenBank/DDBJ databases">
        <title>Draft genome assemblies for two species of Escallonia (Escalloniales).</title>
        <authorList>
            <person name="Chanderbali A."/>
            <person name="Dervinis C."/>
            <person name="Anghel I."/>
            <person name="Soltis D."/>
            <person name="Soltis P."/>
            <person name="Zapata F."/>
        </authorList>
    </citation>
    <scope>NUCLEOTIDE SEQUENCE</scope>
    <source>
        <strain evidence="1">UCBG64.0493</strain>
        <tissue evidence="1">Leaf</tissue>
    </source>
</reference>
<comment type="caution">
    <text evidence="1">The sequence shown here is derived from an EMBL/GenBank/DDBJ whole genome shotgun (WGS) entry which is preliminary data.</text>
</comment>
<keyword evidence="2" id="KW-1185">Reference proteome</keyword>
<evidence type="ECO:0000313" key="2">
    <source>
        <dbReference type="Proteomes" id="UP001188597"/>
    </source>
</evidence>
<organism evidence="1 2">
    <name type="scientific">Escallonia herrerae</name>
    <dbReference type="NCBI Taxonomy" id="1293975"/>
    <lineage>
        <taxon>Eukaryota</taxon>
        <taxon>Viridiplantae</taxon>
        <taxon>Streptophyta</taxon>
        <taxon>Embryophyta</taxon>
        <taxon>Tracheophyta</taxon>
        <taxon>Spermatophyta</taxon>
        <taxon>Magnoliopsida</taxon>
        <taxon>eudicotyledons</taxon>
        <taxon>Gunneridae</taxon>
        <taxon>Pentapetalae</taxon>
        <taxon>asterids</taxon>
        <taxon>campanulids</taxon>
        <taxon>Escalloniales</taxon>
        <taxon>Escalloniaceae</taxon>
        <taxon>Escallonia</taxon>
    </lineage>
</organism>